<dbReference type="SUPFAM" id="SSF56801">
    <property type="entry name" value="Acetyl-CoA synthetase-like"/>
    <property type="match status" value="1"/>
</dbReference>
<dbReference type="EMBL" id="CP076362">
    <property type="protein sequence ID" value="QWK92278.1"/>
    <property type="molecule type" value="Genomic_DNA"/>
</dbReference>
<name>A0A975PAW7_9RHOB</name>
<dbReference type="InterPro" id="IPR045851">
    <property type="entry name" value="AMP-bd_C_sf"/>
</dbReference>
<dbReference type="KEGG" id="gfu:KM031_18485"/>
<evidence type="ECO:0000259" key="1">
    <source>
        <dbReference type="Pfam" id="PF00501"/>
    </source>
</evidence>
<dbReference type="GO" id="GO:0005737">
    <property type="term" value="C:cytoplasm"/>
    <property type="evidence" value="ECO:0007669"/>
    <property type="project" value="TreeGrafter"/>
</dbReference>
<dbReference type="Gene3D" id="3.30.300.30">
    <property type="match status" value="1"/>
</dbReference>
<dbReference type="Proteomes" id="UP000679352">
    <property type="component" value="Plasmid p1"/>
</dbReference>
<organism evidence="2 3">
    <name type="scientific">Gemmobacter fulvus</name>
    <dbReference type="NCBI Taxonomy" id="2840474"/>
    <lineage>
        <taxon>Bacteria</taxon>
        <taxon>Pseudomonadati</taxon>
        <taxon>Pseudomonadota</taxon>
        <taxon>Alphaproteobacteria</taxon>
        <taxon>Rhodobacterales</taxon>
        <taxon>Paracoccaceae</taxon>
        <taxon>Gemmobacter</taxon>
    </lineage>
</organism>
<evidence type="ECO:0000313" key="3">
    <source>
        <dbReference type="Proteomes" id="UP000679352"/>
    </source>
</evidence>
<dbReference type="RefSeq" id="WP_215505043.1">
    <property type="nucleotide sequence ID" value="NZ_CP076362.1"/>
</dbReference>
<dbReference type="Pfam" id="PF00501">
    <property type="entry name" value="AMP-binding"/>
    <property type="match status" value="1"/>
</dbReference>
<dbReference type="PANTHER" id="PTHR45527:SF1">
    <property type="entry name" value="FATTY ACID SYNTHASE"/>
    <property type="match status" value="1"/>
</dbReference>
<proteinExistence type="predicted"/>
<gene>
    <name evidence="2" type="ORF">KM031_18485</name>
</gene>
<dbReference type="Gene3D" id="3.40.50.12780">
    <property type="entry name" value="N-terminal domain of ligase-like"/>
    <property type="match status" value="1"/>
</dbReference>
<keyword evidence="2" id="KW-0614">Plasmid</keyword>
<dbReference type="AlphaFoldDB" id="A0A975PAW7"/>
<dbReference type="GO" id="GO:0043041">
    <property type="term" value="P:amino acid activation for nonribosomal peptide biosynthetic process"/>
    <property type="evidence" value="ECO:0007669"/>
    <property type="project" value="TreeGrafter"/>
</dbReference>
<dbReference type="GO" id="GO:0044550">
    <property type="term" value="P:secondary metabolite biosynthetic process"/>
    <property type="evidence" value="ECO:0007669"/>
    <property type="project" value="TreeGrafter"/>
</dbReference>
<dbReference type="InterPro" id="IPR000873">
    <property type="entry name" value="AMP-dep_synth/lig_dom"/>
</dbReference>
<evidence type="ECO:0000313" key="2">
    <source>
        <dbReference type="EMBL" id="QWK92278.1"/>
    </source>
</evidence>
<reference evidence="2" key="1">
    <citation type="submission" date="2021-06" db="EMBL/GenBank/DDBJ databases">
        <authorList>
            <person name="Lee C.-S."/>
            <person name="Jin L."/>
        </authorList>
    </citation>
    <scope>NUCLEOTIDE SEQUENCE</scope>
    <source>
        <strain evidence="2">Con5</strain>
        <plasmid evidence="2">p1</plasmid>
    </source>
</reference>
<sequence>MTAPCPATMAEGSACHDRLWSIFARFQGDAAPAFHHPAASLSYADLHRAVLALLPVLAALPGQGGPRRPILIWGHKDIRYPVAYWACLLAGHALVPVEPETPPERIRQIIAACDPCALLIADAAGAGLDGFAVPGRLAVLSLPAPEAAPADPHLPRNGAVAPGDIAYIMFSSGTLGLPKGIQVTYANLVDFIDWLDPLFAATPPTGAVTGIIRHCFDVSLFELWTAWTRKLPITALDHATVADSTGYITRLRADRASLWVSTPSLVRLFLRNRRFCRDGLPDLTTFLFCGEPLTKPILRDLFQRFGPCRIINTYGPTECTVAVTATDITPQHLEAADEVPIGRARPGTQLSLAPDTAPGQPGELWIGGASVGAGYLGLPDKQAQAFPRPGLYRSGDLVRAGADGQWHFLGRIDREVKIQGLRIDLNEIEAHLRQQPGVDDAVVEPHVIHGEARALQTFVLGVQSEADLAALAATLARELPPHLVPRFWYGGFSEQLNLNSKLDRKQLAAAALTARLRHVHTSPGAARPTESLKEGAL</sequence>
<dbReference type="InterPro" id="IPR042099">
    <property type="entry name" value="ANL_N_sf"/>
</dbReference>
<keyword evidence="3" id="KW-1185">Reference proteome</keyword>
<feature type="domain" description="AMP-dependent synthetase/ligase" evidence="1">
    <location>
        <begin position="31"/>
        <end position="376"/>
    </location>
</feature>
<dbReference type="PANTHER" id="PTHR45527">
    <property type="entry name" value="NONRIBOSOMAL PEPTIDE SYNTHETASE"/>
    <property type="match status" value="1"/>
</dbReference>
<accession>A0A975PAW7</accession>
<protein>
    <submittedName>
        <fullName evidence="2">AMP-binding protein</fullName>
    </submittedName>
</protein>
<geneLocation type="plasmid" evidence="2 3">
    <name>p1</name>
</geneLocation>
<dbReference type="GO" id="GO:0031177">
    <property type="term" value="F:phosphopantetheine binding"/>
    <property type="evidence" value="ECO:0007669"/>
    <property type="project" value="TreeGrafter"/>
</dbReference>